<feature type="transmembrane region" description="Helical" evidence="2">
    <location>
        <begin position="165"/>
        <end position="185"/>
    </location>
</feature>
<protein>
    <submittedName>
        <fullName evidence="4">Uncharacterized protein</fullName>
    </submittedName>
</protein>
<keyword evidence="3" id="KW-0732">Signal</keyword>
<evidence type="ECO:0000313" key="5">
    <source>
        <dbReference type="Proteomes" id="UP000265663"/>
    </source>
</evidence>
<feature type="region of interest" description="Disordered" evidence="1">
    <location>
        <begin position="305"/>
        <end position="328"/>
    </location>
</feature>
<proteinExistence type="predicted"/>
<dbReference type="AlphaFoldDB" id="A0A3M7MAT1"/>
<keyword evidence="2" id="KW-0812">Transmembrane</keyword>
<organism evidence="4 5">
    <name type="scientific">Pyrenophora seminiperda CCB06</name>
    <dbReference type="NCBI Taxonomy" id="1302712"/>
    <lineage>
        <taxon>Eukaryota</taxon>
        <taxon>Fungi</taxon>
        <taxon>Dikarya</taxon>
        <taxon>Ascomycota</taxon>
        <taxon>Pezizomycotina</taxon>
        <taxon>Dothideomycetes</taxon>
        <taxon>Pleosporomycetidae</taxon>
        <taxon>Pleosporales</taxon>
        <taxon>Pleosporineae</taxon>
        <taxon>Pleosporaceae</taxon>
        <taxon>Pyrenophora</taxon>
    </lineage>
</organism>
<keyword evidence="2" id="KW-1133">Transmembrane helix</keyword>
<evidence type="ECO:0000256" key="2">
    <source>
        <dbReference type="SAM" id="Phobius"/>
    </source>
</evidence>
<keyword evidence="5" id="KW-1185">Reference proteome</keyword>
<evidence type="ECO:0000313" key="4">
    <source>
        <dbReference type="EMBL" id="RMZ71474.1"/>
    </source>
</evidence>
<dbReference type="EMBL" id="KE747827">
    <property type="protein sequence ID" value="RMZ71474.1"/>
    <property type="molecule type" value="Genomic_DNA"/>
</dbReference>
<name>A0A3M7MAT1_9PLEO</name>
<evidence type="ECO:0000256" key="1">
    <source>
        <dbReference type="SAM" id="MobiDB-lite"/>
    </source>
</evidence>
<keyword evidence="2" id="KW-0472">Membrane</keyword>
<reference evidence="4 5" key="1">
    <citation type="journal article" date="2014" name="PLoS ONE">
        <title>De novo Genome Assembly of the Fungal Plant Pathogen Pyrenophora semeniperda.</title>
        <authorList>
            <person name="Soliai M.M."/>
            <person name="Meyer S.E."/>
            <person name="Udall J.A."/>
            <person name="Elzinga D.E."/>
            <person name="Hermansen R.A."/>
            <person name="Bodily P.M."/>
            <person name="Hart A.A."/>
            <person name="Coleman C.E."/>
        </authorList>
    </citation>
    <scope>NUCLEOTIDE SEQUENCE [LARGE SCALE GENOMIC DNA]</scope>
    <source>
        <strain evidence="4 5">CCB06</strain>
        <tissue evidence="4">Mycelium</tissue>
    </source>
</reference>
<sequence>MSFLSSLVNLVFTSTALVGILYEVEMHNNHQAQAERTSTGDVVQPMDIMSTFLDIPTFDSDERSTSEETTITVTDTETLTTTNATITTTISKTSEEAAPSDSAILPLTSIITVVSTFYSDAGSATSSANTFASPTFTAPVASSPSSSSSASSNSNWTSLSQSTKIGVAVGAVLGGLAIGFSAFCLGRHLRRTGRSAIGSDLNVHYRRKLEKDGKEMFRGELDGAPMTQQTVAELETSVSGLNTSILYSGESGIKEKKQWMVCAQAEQAQSRISTPNVGPHENGNVSSRIREADVQHENSYRTHLDGIQSDFPQTGAYEDSRLTQNPWA</sequence>
<accession>A0A3M7MAT1</accession>
<gene>
    <name evidence="4" type="ORF">GMOD_00006589</name>
</gene>
<feature type="signal peptide" evidence="3">
    <location>
        <begin position="1"/>
        <end position="26"/>
    </location>
</feature>
<dbReference type="Proteomes" id="UP000265663">
    <property type="component" value="Unassembled WGS sequence"/>
</dbReference>
<evidence type="ECO:0000256" key="3">
    <source>
        <dbReference type="SAM" id="SignalP"/>
    </source>
</evidence>
<feature type="chain" id="PRO_5017939994" evidence="3">
    <location>
        <begin position="27"/>
        <end position="328"/>
    </location>
</feature>